<sequence length="456" mass="47998">MSAEPPVENGDAAYDEGEEEWDGEDGDYDDEEDDIEEHAAEIARRIEAQLMADLEAGNAGVDPSADPAAQTESSTAASNSAPPPSSLEPLHLSTKEEAATVHTVRTILALLEHDTVAKGAFSVTPVAEQGTLLEILQRISSTGRIPTGTALAVSHAVVTMAKSETLFSSLRQSEAPTTLLKRKRESAAADDEPVNKRSHLNPHPIHAELATAVRVISYTLPAGRALEPSLVLSVKHHILGVFRFAQSIVASQLVQQTRDALTEVGGFLQVIGVLNGIAFDQPLADPTRDTTLHPCLAEGCKGNRFFARHLGLRGHEQGYHKKPAGTAHAVFKCEGCEKAFPNRDVAQTHRDTAGAGSKCGQAQIVETTITLITEPPLPPLTDADREEVDAAALGETIMLVVGLHQLLGAHVARALGAPVPAAGTAVSAPGVPVPPPVVAKTEETELSALPQPQAAA</sequence>
<name>A0ABQ0L724_MYCCL</name>
<dbReference type="Proteomes" id="UP000815677">
    <property type="component" value="Unassembled WGS sequence"/>
</dbReference>
<organism evidence="2 3">
    <name type="scientific">Mycena chlorophos</name>
    <name type="common">Agaric fungus</name>
    <name type="synonym">Agaricus chlorophos</name>
    <dbReference type="NCBI Taxonomy" id="658473"/>
    <lineage>
        <taxon>Eukaryota</taxon>
        <taxon>Fungi</taxon>
        <taxon>Dikarya</taxon>
        <taxon>Basidiomycota</taxon>
        <taxon>Agaricomycotina</taxon>
        <taxon>Agaricomycetes</taxon>
        <taxon>Agaricomycetidae</taxon>
        <taxon>Agaricales</taxon>
        <taxon>Marasmiineae</taxon>
        <taxon>Mycenaceae</taxon>
        <taxon>Mycena</taxon>
    </lineage>
</organism>
<feature type="region of interest" description="Disordered" evidence="1">
    <location>
        <begin position="1"/>
        <end position="89"/>
    </location>
</feature>
<feature type="compositionally biased region" description="Basic and acidic residues" evidence="1">
    <location>
        <begin position="37"/>
        <end position="47"/>
    </location>
</feature>
<reference evidence="2" key="1">
    <citation type="submission" date="2014-09" db="EMBL/GenBank/DDBJ databases">
        <title>Genome sequence of the luminous mushroom Mycena chlorophos for searching fungal bioluminescence genes.</title>
        <authorList>
            <person name="Tanaka Y."/>
            <person name="Kasuga D."/>
            <person name="Oba Y."/>
            <person name="Hase S."/>
            <person name="Sato K."/>
            <person name="Oba Y."/>
            <person name="Sakakibara Y."/>
        </authorList>
    </citation>
    <scope>NUCLEOTIDE SEQUENCE</scope>
</reference>
<dbReference type="EMBL" id="DF842913">
    <property type="protein sequence ID" value="GAT46911.1"/>
    <property type="molecule type" value="Genomic_DNA"/>
</dbReference>
<evidence type="ECO:0000313" key="3">
    <source>
        <dbReference type="Proteomes" id="UP000815677"/>
    </source>
</evidence>
<evidence type="ECO:0008006" key="4">
    <source>
        <dbReference type="Google" id="ProtNLM"/>
    </source>
</evidence>
<gene>
    <name evidence="2" type="ORF">MCHLO_04404</name>
</gene>
<evidence type="ECO:0000313" key="2">
    <source>
        <dbReference type="EMBL" id="GAT46911.1"/>
    </source>
</evidence>
<accession>A0ABQ0L724</accession>
<keyword evidence="3" id="KW-1185">Reference proteome</keyword>
<feature type="compositionally biased region" description="Acidic residues" evidence="1">
    <location>
        <begin position="13"/>
        <end position="36"/>
    </location>
</feature>
<feature type="compositionally biased region" description="Low complexity" evidence="1">
    <location>
        <begin position="67"/>
        <end position="80"/>
    </location>
</feature>
<evidence type="ECO:0000256" key="1">
    <source>
        <dbReference type="SAM" id="MobiDB-lite"/>
    </source>
</evidence>
<feature type="region of interest" description="Disordered" evidence="1">
    <location>
        <begin position="177"/>
        <end position="201"/>
    </location>
</feature>
<protein>
    <recommendedName>
        <fullName evidence="4">C2H2-type domain-containing protein</fullName>
    </recommendedName>
</protein>
<proteinExistence type="predicted"/>